<feature type="transmembrane region" description="Helical" evidence="4">
    <location>
        <begin position="171"/>
        <end position="191"/>
    </location>
</feature>
<dbReference type="AlphaFoldDB" id="F0TCM6"/>
<dbReference type="HOGENOM" id="CLU_001265_19_4_2"/>
<dbReference type="PANTHER" id="PTHR43271">
    <property type="entry name" value="BLL2771 PROTEIN"/>
    <property type="match status" value="1"/>
</dbReference>
<dbReference type="InterPro" id="IPR011701">
    <property type="entry name" value="MFS"/>
</dbReference>
<feature type="transmembrane region" description="Helical" evidence="4">
    <location>
        <begin position="308"/>
        <end position="331"/>
    </location>
</feature>
<feature type="transmembrane region" description="Helical" evidence="4">
    <location>
        <begin position="52"/>
        <end position="71"/>
    </location>
</feature>
<dbReference type="STRING" id="877455.Metbo_1056"/>
<sequence length="398" mass="42947" precursor="true">MNKSITTIKSKSNYSLMTLILFWCGLIVMSSMYLTIPLISLFSSTFDVPSGVAAWTSSIFCIFFAVGCLVYGPMSDRYGRKKIILIGMTMLTVITPLVGLFDNIYWILTMRALQGAVAASFSPVALAYIPEMFPDDKKLTATGFLVTGFLMAGIVGQVISGLINQYLAWNYVFYIMGLTYLVTLVLVLLLLPNDNLPRLKTSIIQTVENMASLLKIKPLILCFAVDVMFLMSMMCMYTSLGYYLIEPQFGLNSQEILYVRAAGIFGIIFAATSGLFVKKFGLFNVLIGGLLIAAISLTSIAFVSSIQILVLLSVIFVAGIAVTAPALITIIGQIGGQSRGAALSLHTVILFIGAGIGPILAITLLDTGINILPYLVMGLILLLGVGLSLLIKKSVKIA</sequence>
<organism evidence="6 7">
    <name type="scientific">Methanobacterium lacus (strain AL-21)</name>
    <dbReference type="NCBI Taxonomy" id="877455"/>
    <lineage>
        <taxon>Archaea</taxon>
        <taxon>Methanobacteriati</taxon>
        <taxon>Methanobacteriota</taxon>
        <taxon>Methanomada group</taxon>
        <taxon>Methanobacteria</taxon>
        <taxon>Methanobacteriales</taxon>
        <taxon>Methanobacteriaceae</taxon>
        <taxon>Methanobacterium</taxon>
    </lineage>
</organism>
<comment type="subcellular location">
    <subcellularLocation>
        <location evidence="1">Cell membrane</location>
        <topology evidence="1">Multi-pass membrane protein</topology>
    </subcellularLocation>
</comment>
<reference evidence="6 7" key="2">
    <citation type="journal article" date="2014" name="Int. J. Syst. Evol. Microbiol.">
        <title>Methanobacterium paludis sp. nov. and a novel strain of Methanobacterium lacus isolated from northern peatlands.</title>
        <authorList>
            <person name="Cadillo-Quiroz H."/>
            <person name="Brauer S.L."/>
            <person name="Goodson N."/>
            <person name="Yavitt J.B."/>
            <person name="Zinder S.H."/>
        </authorList>
    </citation>
    <scope>NUCLEOTIDE SEQUENCE [LARGE SCALE GENOMIC DNA]</scope>
    <source>
        <strain evidence="6 7">AL-21</strain>
    </source>
</reference>
<reference evidence="7" key="1">
    <citation type="submission" date="2011-02" db="EMBL/GenBank/DDBJ databases">
        <title>Complete sequence of Methanobacterium sp. AL-21.</title>
        <authorList>
            <consortium name="US DOE Joint Genome Institute"/>
            <person name="Lucas S."/>
            <person name="Copeland A."/>
            <person name="Lapidus A."/>
            <person name="Cheng J.-F."/>
            <person name="Goodwin L."/>
            <person name="Pitluck S."/>
            <person name="Chertkov O."/>
            <person name="Detter J.C."/>
            <person name="Han C."/>
            <person name="Tapia R."/>
            <person name="Land M."/>
            <person name="Hauser L."/>
            <person name="Kyrpides N."/>
            <person name="Ivanova N."/>
            <person name="Mikhailova N."/>
            <person name="Pagani I."/>
            <person name="Cadillo-Quiroz H."/>
            <person name="Imachi H."/>
            <person name="Zinder S."/>
            <person name="Liu W."/>
            <person name="Woyke T."/>
        </authorList>
    </citation>
    <scope>NUCLEOTIDE SEQUENCE [LARGE SCALE GENOMIC DNA]</scope>
    <source>
        <strain evidence="7">AL-21</strain>
    </source>
</reference>
<feature type="transmembrane region" description="Helical" evidence="4">
    <location>
        <begin position="141"/>
        <end position="159"/>
    </location>
</feature>
<feature type="transmembrane region" description="Helical" evidence="4">
    <location>
        <begin position="257"/>
        <end position="277"/>
    </location>
</feature>
<dbReference type="Pfam" id="PF07690">
    <property type="entry name" value="MFS_1"/>
    <property type="match status" value="1"/>
</dbReference>
<dbReference type="InterPro" id="IPR036259">
    <property type="entry name" value="MFS_trans_sf"/>
</dbReference>
<feature type="transmembrane region" description="Helical" evidence="4">
    <location>
        <begin position="371"/>
        <end position="391"/>
    </location>
</feature>
<keyword evidence="4" id="KW-0472">Membrane</keyword>
<dbReference type="InterPro" id="IPR020846">
    <property type="entry name" value="MFS_dom"/>
</dbReference>
<protein>
    <submittedName>
        <fullName evidence="6">Major facilitator superfamily MFS_1</fullName>
    </submittedName>
</protein>
<dbReference type="GO" id="GO:0022857">
    <property type="term" value="F:transmembrane transporter activity"/>
    <property type="evidence" value="ECO:0007669"/>
    <property type="project" value="InterPro"/>
</dbReference>
<evidence type="ECO:0000256" key="2">
    <source>
        <dbReference type="ARBA" id="ARBA00022448"/>
    </source>
</evidence>
<dbReference type="SUPFAM" id="SSF103473">
    <property type="entry name" value="MFS general substrate transporter"/>
    <property type="match status" value="1"/>
</dbReference>
<feature type="transmembrane region" description="Helical" evidence="4">
    <location>
        <begin position="83"/>
        <end position="106"/>
    </location>
</feature>
<feature type="transmembrane region" description="Helical" evidence="4">
    <location>
        <begin position="343"/>
        <end position="365"/>
    </location>
</feature>
<accession>F0TCM6</accession>
<keyword evidence="4" id="KW-0812">Transmembrane</keyword>
<dbReference type="PRINTS" id="PR01036">
    <property type="entry name" value="TCRTETB"/>
</dbReference>
<gene>
    <name evidence="6" type="ordered locus">Metbo_1056</name>
</gene>
<dbReference type="CDD" id="cd17324">
    <property type="entry name" value="MFS_NepI_like"/>
    <property type="match status" value="1"/>
</dbReference>
<dbReference type="PANTHER" id="PTHR43271:SF2">
    <property type="entry name" value="BLL2771 PROTEIN"/>
    <property type="match status" value="1"/>
</dbReference>
<feature type="transmembrane region" description="Helical" evidence="4">
    <location>
        <begin position="20"/>
        <end position="40"/>
    </location>
</feature>
<dbReference type="KEGG" id="mel:Metbo_1056"/>
<feature type="domain" description="Major facilitator superfamily (MFS) profile" evidence="5">
    <location>
        <begin position="17"/>
        <end position="396"/>
    </location>
</feature>
<evidence type="ECO:0000256" key="4">
    <source>
        <dbReference type="SAM" id="Phobius"/>
    </source>
</evidence>
<name>F0TCM6_METLA</name>
<feature type="transmembrane region" description="Helical" evidence="4">
    <location>
        <begin position="219"/>
        <end position="245"/>
    </location>
</feature>
<dbReference type="GO" id="GO:0005886">
    <property type="term" value="C:plasma membrane"/>
    <property type="evidence" value="ECO:0007669"/>
    <property type="project" value="UniProtKB-SubCell"/>
</dbReference>
<dbReference type="EMBL" id="CP002551">
    <property type="protein sequence ID" value="ADZ09303.1"/>
    <property type="molecule type" value="Genomic_DNA"/>
</dbReference>
<keyword evidence="4" id="KW-1133">Transmembrane helix</keyword>
<evidence type="ECO:0000313" key="6">
    <source>
        <dbReference type="EMBL" id="ADZ09303.1"/>
    </source>
</evidence>
<feature type="transmembrane region" description="Helical" evidence="4">
    <location>
        <begin position="112"/>
        <end position="129"/>
    </location>
</feature>
<evidence type="ECO:0000256" key="1">
    <source>
        <dbReference type="ARBA" id="ARBA00004651"/>
    </source>
</evidence>
<evidence type="ECO:0000313" key="7">
    <source>
        <dbReference type="Proteomes" id="UP000007490"/>
    </source>
</evidence>
<evidence type="ECO:0000256" key="3">
    <source>
        <dbReference type="ARBA" id="ARBA00022475"/>
    </source>
</evidence>
<keyword evidence="3" id="KW-1003">Cell membrane</keyword>
<keyword evidence="2" id="KW-0813">Transport</keyword>
<dbReference type="eggNOG" id="arCOG00130">
    <property type="taxonomic scope" value="Archaea"/>
</dbReference>
<dbReference type="Gene3D" id="1.20.1250.20">
    <property type="entry name" value="MFS general substrate transporter like domains"/>
    <property type="match status" value="1"/>
</dbReference>
<dbReference type="Proteomes" id="UP000007490">
    <property type="component" value="Chromosome"/>
</dbReference>
<proteinExistence type="predicted"/>
<evidence type="ECO:0000259" key="5">
    <source>
        <dbReference type="PROSITE" id="PS50850"/>
    </source>
</evidence>
<keyword evidence="7" id="KW-1185">Reference proteome</keyword>
<dbReference type="PROSITE" id="PS50850">
    <property type="entry name" value="MFS"/>
    <property type="match status" value="1"/>
</dbReference>
<feature type="transmembrane region" description="Helical" evidence="4">
    <location>
        <begin position="282"/>
        <end position="302"/>
    </location>
</feature>